<dbReference type="EMBL" id="NPEX01000072">
    <property type="protein sequence ID" value="RAI43759.1"/>
    <property type="molecule type" value="Genomic_DNA"/>
</dbReference>
<dbReference type="PANTHER" id="PTHR40275:SF1">
    <property type="entry name" value="SSL7038 PROTEIN"/>
    <property type="match status" value="1"/>
</dbReference>
<dbReference type="InterPro" id="IPR014057">
    <property type="entry name" value="HI1420"/>
</dbReference>
<dbReference type="OrthoDB" id="9798416at2"/>
<dbReference type="RefSeq" id="WP_111419406.1">
    <property type="nucleotide sequence ID" value="NZ_NPEX01000072.1"/>
</dbReference>
<organism evidence="1 2">
    <name type="scientific">Rhodoplanes roseus</name>
    <dbReference type="NCBI Taxonomy" id="29409"/>
    <lineage>
        <taxon>Bacteria</taxon>
        <taxon>Pseudomonadati</taxon>
        <taxon>Pseudomonadota</taxon>
        <taxon>Alphaproteobacteria</taxon>
        <taxon>Hyphomicrobiales</taxon>
        <taxon>Nitrobacteraceae</taxon>
        <taxon>Rhodoplanes</taxon>
    </lineage>
</organism>
<dbReference type="Proteomes" id="UP000249130">
    <property type="component" value="Unassembled WGS sequence"/>
</dbReference>
<reference evidence="1 2" key="1">
    <citation type="submission" date="2017-07" db="EMBL/GenBank/DDBJ databases">
        <title>Draft Genome Sequences of Select Purple Nonsulfur Bacteria.</title>
        <authorList>
            <person name="Lasarre B."/>
            <person name="Mckinlay J.B."/>
        </authorList>
    </citation>
    <scope>NUCLEOTIDE SEQUENCE [LARGE SCALE GENOMIC DNA]</scope>
    <source>
        <strain evidence="1 2">DSM 5909</strain>
    </source>
</reference>
<dbReference type="CDD" id="cd00093">
    <property type="entry name" value="HTH_XRE"/>
    <property type="match status" value="1"/>
</dbReference>
<dbReference type="Pfam" id="PF21716">
    <property type="entry name" value="dnstrm_HI1420"/>
    <property type="match status" value="1"/>
</dbReference>
<dbReference type="InterPro" id="IPR001387">
    <property type="entry name" value="Cro/C1-type_HTH"/>
</dbReference>
<dbReference type="GO" id="GO:0003677">
    <property type="term" value="F:DNA binding"/>
    <property type="evidence" value="ECO:0007669"/>
    <property type="project" value="InterPro"/>
</dbReference>
<dbReference type="NCBIfam" id="TIGR02684">
    <property type="entry name" value="dnstrm_HI1420"/>
    <property type="match status" value="1"/>
</dbReference>
<dbReference type="Gene3D" id="1.10.260.40">
    <property type="entry name" value="lambda repressor-like DNA-binding domains"/>
    <property type="match status" value="1"/>
</dbReference>
<accession>A0A327KY36</accession>
<evidence type="ECO:0000313" key="2">
    <source>
        <dbReference type="Proteomes" id="UP000249130"/>
    </source>
</evidence>
<dbReference type="AlphaFoldDB" id="A0A327KY36"/>
<gene>
    <name evidence="1" type="ORF">CH341_12705</name>
</gene>
<name>A0A327KY36_9BRAD</name>
<dbReference type="SUPFAM" id="SSF47413">
    <property type="entry name" value="lambda repressor-like DNA-binding domains"/>
    <property type="match status" value="1"/>
</dbReference>
<protein>
    <submittedName>
        <fullName evidence="1">Putative addiction module antidote protein</fullName>
    </submittedName>
</protein>
<dbReference type="PANTHER" id="PTHR40275">
    <property type="entry name" value="SSL7038 PROTEIN"/>
    <property type="match status" value="1"/>
</dbReference>
<keyword evidence="2" id="KW-1185">Reference proteome</keyword>
<proteinExistence type="predicted"/>
<dbReference type="InterPro" id="IPR010982">
    <property type="entry name" value="Lambda_DNA-bd_dom_sf"/>
</dbReference>
<sequence length="95" mass="10475">MPELRRFDAAEFLETQEDVTAFLAEAFETGDASFIAKAIGTVVRARGTTEIARETGLSRENLYRALSGETRVEFDTVMRVLGALGVELEPKHRAA</sequence>
<evidence type="ECO:0000313" key="1">
    <source>
        <dbReference type="EMBL" id="RAI43759.1"/>
    </source>
</evidence>
<comment type="caution">
    <text evidence="1">The sequence shown here is derived from an EMBL/GenBank/DDBJ whole genome shotgun (WGS) entry which is preliminary data.</text>
</comment>